<keyword evidence="1" id="KW-1133">Transmembrane helix</keyword>
<protein>
    <submittedName>
        <fullName evidence="2">Uncharacterized protein</fullName>
    </submittedName>
</protein>
<reference evidence="2" key="2">
    <citation type="submission" date="2013-05" db="EMBL/GenBank/DDBJ databases">
        <authorList>
            <person name="Carter J.-M."/>
            <person name="Baker S.C."/>
            <person name="Pink R."/>
            <person name="Carter D.R.F."/>
            <person name="Collins A."/>
            <person name="Tomlin J."/>
            <person name="Gibbs M."/>
            <person name="Breuker C.J."/>
        </authorList>
    </citation>
    <scope>NUCLEOTIDE SEQUENCE</scope>
    <source>
        <tissue evidence="2">Ovary</tissue>
    </source>
</reference>
<sequence length="72" mass="7729">MTASRPSSISISTPTPIFIFPSALTPSISFSVSTTTSSISFSTLTPISTSAFSFLNYCSILFVFTILTVLFF</sequence>
<keyword evidence="1" id="KW-0472">Membrane</keyword>
<proteinExistence type="predicted"/>
<name>S4NTG3_9NEOP</name>
<reference evidence="2" key="1">
    <citation type="journal article" date="2013" name="BMC Genomics">
        <title>Unscrambling butterfly oogenesis.</title>
        <authorList>
            <person name="Carter J.M."/>
            <person name="Baker S.C."/>
            <person name="Pink R."/>
            <person name="Carter D.R."/>
            <person name="Collins A."/>
            <person name="Tomlin J."/>
            <person name="Gibbs M."/>
            <person name="Breuker C.J."/>
        </authorList>
    </citation>
    <scope>NUCLEOTIDE SEQUENCE</scope>
    <source>
        <tissue evidence="2">Ovary</tissue>
    </source>
</reference>
<dbReference type="EMBL" id="GAIX01013707">
    <property type="protein sequence ID" value="JAA78853.1"/>
    <property type="molecule type" value="Transcribed_RNA"/>
</dbReference>
<keyword evidence="1" id="KW-0812">Transmembrane</keyword>
<organism evidence="2">
    <name type="scientific">Pararge aegeria</name>
    <name type="common">speckled wood butterfly</name>
    <dbReference type="NCBI Taxonomy" id="116150"/>
    <lineage>
        <taxon>Eukaryota</taxon>
        <taxon>Metazoa</taxon>
        <taxon>Ecdysozoa</taxon>
        <taxon>Arthropoda</taxon>
        <taxon>Hexapoda</taxon>
        <taxon>Insecta</taxon>
        <taxon>Pterygota</taxon>
        <taxon>Neoptera</taxon>
        <taxon>Endopterygota</taxon>
        <taxon>Lepidoptera</taxon>
        <taxon>Glossata</taxon>
        <taxon>Ditrysia</taxon>
        <taxon>Papilionoidea</taxon>
        <taxon>Nymphalidae</taxon>
        <taxon>Satyrinae</taxon>
        <taxon>Satyrini</taxon>
        <taxon>Parargina</taxon>
        <taxon>Pararge</taxon>
    </lineage>
</organism>
<feature type="transmembrane region" description="Helical" evidence="1">
    <location>
        <begin position="51"/>
        <end position="71"/>
    </location>
</feature>
<evidence type="ECO:0000256" key="1">
    <source>
        <dbReference type="SAM" id="Phobius"/>
    </source>
</evidence>
<accession>S4NTG3</accession>
<dbReference type="AlphaFoldDB" id="S4NTG3"/>
<evidence type="ECO:0000313" key="2">
    <source>
        <dbReference type="EMBL" id="JAA78853.1"/>
    </source>
</evidence>
<feature type="non-terminal residue" evidence="2">
    <location>
        <position position="72"/>
    </location>
</feature>